<dbReference type="SUPFAM" id="SSF54427">
    <property type="entry name" value="NTF2-like"/>
    <property type="match status" value="1"/>
</dbReference>
<dbReference type="InterPro" id="IPR037401">
    <property type="entry name" value="SnoaL-like"/>
</dbReference>
<comment type="caution">
    <text evidence="2">The sequence shown here is derived from an EMBL/GenBank/DDBJ whole genome shotgun (WGS) entry which is preliminary data.</text>
</comment>
<dbReference type="Gene3D" id="3.10.450.50">
    <property type="match status" value="1"/>
</dbReference>
<evidence type="ECO:0000313" key="2">
    <source>
        <dbReference type="EMBL" id="MFB9624924.1"/>
    </source>
</evidence>
<protein>
    <submittedName>
        <fullName evidence="2">Nuclear transport factor 2 family protein</fullName>
    </submittedName>
</protein>
<dbReference type="EMBL" id="JBHMBW010000014">
    <property type="protein sequence ID" value="MFB9624924.1"/>
    <property type="molecule type" value="Genomic_DNA"/>
</dbReference>
<proteinExistence type="predicted"/>
<dbReference type="Proteomes" id="UP001589532">
    <property type="component" value="Unassembled WGS sequence"/>
</dbReference>
<accession>A0ABV5S1P0</accession>
<name>A0ABV5S1P0_9ACTN</name>
<feature type="domain" description="SnoaL-like" evidence="1">
    <location>
        <begin position="10"/>
        <end position="119"/>
    </location>
</feature>
<reference evidence="2 3" key="1">
    <citation type="submission" date="2024-09" db="EMBL/GenBank/DDBJ databases">
        <authorList>
            <person name="Sun Q."/>
            <person name="Mori K."/>
        </authorList>
    </citation>
    <scope>NUCLEOTIDE SEQUENCE [LARGE SCALE GENOMIC DNA]</scope>
    <source>
        <strain evidence="2 3">JCM 3143</strain>
    </source>
</reference>
<organism evidence="2 3">
    <name type="scientific">Nonomuraea helvata</name>
    <dbReference type="NCBI Taxonomy" id="37484"/>
    <lineage>
        <taxon>Bacteria</taxon>
        <taxon>Bacillati</taxon>
        <taxon>Actinomycetota</taxon>
        <taxon>Actinomycetes</taxon>
        <taxon>Streptosporangiales</taxon>
        <taxon>Streptosporangiaceae</taxon>
        <taxon>Nonomuraea</taxon>
    </lineage>
</organism>
<dbReference type="InterPro" id="IPR032710">
    <property type="entry name" value="NTF2-like_dom_sf"/>
</dbReference>
<evidence type="ECO:0000313" key="3">
    <source>
        <dbReference type="Proteomes" id="UP001589532"/>
    </source>
</evidence>
<evidence type="ECO:0000259" key="1">
    <source>
        <dbReference type="Pfam" id="PF12680"/>
    </source>
</evidence>
<dbReference type="Pfam" id="PF12680">
    <property type="entry name" value="SnoaL_2"/>
    <property type="match status" value="1"/>
</dbReference>
<gene>
    <name evidence="2" type="ORF">ACFFSA_17690</name>
</gene>
<sequence>MTVAGAHQIVEQLLNVVAHGPSEEMADLFAEDAVFEMPYLPPGVPAQEPGREAFRAHLREGALVQRFDGVTDVRIHRTADPEVVIAEYRLHGTVTATGRRFASDLVMVARVRDGLIVTHRSYANPLDAAIAFGGVEDLLTALAG</sequence>
<dbReference type="RefSeq" id="WP_344986156.1">
    <property type="nucleotide sequence ID" value="NZ_BAAAXV010000001.1"/>
</dbReference>
<keyword evidence="3" id="KW-1185">Reference proteome</keyword>